<organism evidence="2 3">
    <name type="scientific">Flammeovirga yaeyamensis</name>
    <dbReference type="NCBI Taxonomy" id="367791"/>
    <lineage>
        <taxon>Bacteria</taxon>
        <taxon>Pseudomonadati</taxon>
        <taxon>Bacteroidota</taxon>
        <taxon>Cytophagia</taxon>
        <taxon>Cytophagales</taxon>
        <taxon>Flammeovirgaceae</taxon>
        <taxon>Flammeovirga</taxon>
    </lineage>
</organism>
<evidence type="ECO:0000256" key="1">
    <source>
        <dbReference type="SAM" id="SignalP"/>
    </source>
</evidence>
<dbReference type="EMBL" id="CP076132">
    <property type="protein sequence ID" value="QWG01621.1"/>
    <property type="molecule type" value="Genomic_DNA"/>
</dbReference>
<dbReference type="AlphaFoldDB" id="A0AAX1N2B4"/>
<sequence length="220" mass="23864">MKLKVLFVSILSSLMFFSCSDDVINDLVDSVISFGDAKATVDGTEKDFSNYAGYRISGNSTALYFADFEFKVTELDVKGHAILGFMHTDLFDTSEGVEINLSNAPGIATDPIKGLGGALYLTNVSAQDLYDLVVEYNKNQNIQAVIQLAGQKDVVVQRATVVDIVTNLDIAGNITFKFSKIADDKASGTFSFKAYSDDGNVEVTNGTFTDTPMDTFDFSN</sequence>
<feature type="chain" id="PRO_5043712931" description="Lipoprotein" evidence="1">
    <location>
        <begin position="21"/>
        <end position="220"/>
    </location>
</feature>
<protein>
    <recommendedName>
        <fullName evidence="4">Lipoprotein</fullName>
    </recommendedName>
</protein>
<feature type="signal peptide" evidence="1">
    <location>
        <begin position="1"/>
        <end position="20"/>
    </location>
</feature>
<dbReference type="RefSeq" id="WP_169666786.1">
    <property type="nucleotide sequence ID" value="NZ_CP076132.1"/>
</dbReference>
<evidence type="ECO:0000313" key="2">
    <source>
        <dbReference type="EMBL" id="QWG01621.1"/>
    </source>
</evidence>
<dbReference type="PROSITE" id="PS51257">
    <property type="entry name" value="PROKAR_LIPOPROTEIN"/>
    <property type="match status" value="1"/>
</dbReference>
<dbReference type="KEGG" id="fya:KMW28_18515"/>
<keyword evidence="3" id="KW-1185">Reference proteome</keyword>
<evidence type="ECO:0000313" key="3">
    <source>
        <dbReference type="Proteomes" id="UP000678679"/>
    </source>
</evidence>
<accession>A0AAX1N2B4</accession>
<gene>
    <name evidence="2" type="ORF">KMW28_18515</name>
</gene>
<evidence type="ECO:0008006" key="4">
    <source>
        <dbReference type="Google" id="ProtNLM"/>
    </source>
</evidence>
<keyword evidence="1" id="KW-0732">Signal</keyword>
<reference evidence="2 3" key="1">
    <citation type="submission" date="2021-05" db="EMBL/GenBank/DDBJ databases">
        <title>Comparative genomic studies on the polysaccharide-degrading batcterial strains of the Flammeovirga genus.</title>
        <authorList>
            <person name="Zewei F."/>
            <person name="Zheng Z."/>
            <person name="Yu L."/>
            <person name="Ruyue G."/>
            <person name="Yanhong M."/>
            <person name="Yuanyuan C."/>
            <person name="Jingyan G."/>
            <person name="Wenjun H."/>
        </authorList>
    </citation>
    <scope>NUCLEOTIDE SEQUENCE [LARGE SCALE GENOMIC DNA]</scope>
    <source>
        <strain evidence="2 3">NBRC:100898</strain>
    </source>
</reference>
<name>A0AAX1N2B4_9BACT</name>
<proteinExistence type="predicted"/>
<dbReference type="Proteomes" id="UP000678679">
    <property type="component" value="Chromosome 1"/>
</dbReference>